<protein>
    <recommendedName>
        <fullName evidence="2 3">Single-stranded DNA-binding protein</fullName>
    </recommendedName>
</protein>
<gene>
    <name evidence="5" type="ORF">LQ356_00330</name>
</gene>
<dbReference type="PROSITE" id="PS50935">
    <property type="entry name" value="SSB"/>
    <property type="match status" value="1"/>
</dbReference>
<evidence type="ECO:0000313" key="5">
    <source>
        <dbReference type="EMBL" id="WYM97330.1"/>
    </source>
</evidence>
<dbReference type="PANTHER" id="PTHR10302">
    <property type="entry name" value="SINGLE-STRANDED DNA-BINDING PROTEIN"/>
    <property type="match status" value="1"/>
</dbReference>
<dbReference type="InterPro" id="IPR011344">
    <property type="entry name" value="ssDNA-bd"/>
</dbReference>
<sequence length="148" mass="16776">MNKVLLTGRLSSKPFSGKTSSNIEYSRFTLVVPRQFQSSQENQVLDFIPCVAWRYNAEFANKYLDKGSLILVEGTFQSNKIVGKDGNSNNTYSVNVDRIESLETKAMAESRRKSASQEFNIPETSQDNSLNEIKSEDSFNELDWGEDE</sequence>
<dbReference type="PIRSF" id="PIRSF002070">
    <property type="entry name" value="SSB"/>
    <property type="match status" value="1"/>
</dbReference>
<feature type="compositionally biased region" description="Polar residues" evidence="4">
    <location>
        <begin position="116"/>
        <end position="132"/>
    </location>
</feature>
<dbReference type="InterPro" id="IPR012340">
    <property type="entry name" value="NA-bd_OB-fold"/>
</dbReference>
<dbReference type="EMBL" id="CP088155">
    <property type="protein sequence ID" value="WYM97330.1"/>
    <property type="molecule type" value="Genomic_DNA"/>
</dbReference>
<dbReference type="CDD" id="cd04496">
    <property type="entry name" value="SSB_OBF"/>
    <property type="match status" value="1"/>
</dbReference>
<evidence type="ECO:0000256" key="2">
    <source>
        <dbReference type="PIRNR" id="PIRNR002070"/>
    </source>
</evidence>
<name>A0ABZ2TLV3_9BACT</name>
<dbReference type="GO" id="GO:0003677">
    <property type="term" value="F:DNA binding"/>
    <property type="evidence" value="ECO:0007669"/>
    <property type="project" value="UniProtKB-KW"/>
</dbReference>
<accession>A0ABZ2TLV3</accession>
<evidence type="ECO:0000256" key="3">
    <source>
        <dbReference type="RuleBase" id="RU000524"/>
    </source>
</evidence>
<reference evidence="5" key="1">
    <citation type="submission" date="2021-11" db="EMBL/GenBank/DDBJ databases">
        <title>The first genome sequence of unculturable Mycoplasma faucium obtained by de novo assembly of metagenomic reads.</title>
        <authorList>
            <person name="Sabat A.J."/>
            <person name="Bathoorn E."/>
            <person name="Akkerboom V."/>
            <person name="Friedrich A.W."/>
        </authorList>
    </citation>
    <scope>NUCLEOTIDE SEQUENCE [LARGE SCALE GENOMIC DNA]</scope>
    <source>
        <strain evidence="5">UMCG-MFM1</strain>
    </source>
</reference>
<keyword evidence="1 2" id="KW-0238">DNA-binding</keyword>
<dbReference type="RefSeq" id="WP_405311719.1">
    <property type="nucleotide sequence ID" value="NZ_CP088155.1"/>
</dbReference>
<dbReference type="Gene3D" id="2.40.50.140">
    <property type="entry name" value="Nucleic acid-binding proteins"/>
    <property type="match status" value="1"/>
</dbReference>
<dbReference type="Pfam" id="PF00436">
    <property type="entry name" value="SSB"/>
    <property type="match status" value="1"/>
</dbReference>
<dbReference type="PANTHER" id="PTHR10302:SF27">
    <property type="entry name" value="SINGLE-STRANDED DNA-BINDING PROTEIN"/>
    <property type="match status" value="1"/>
</dbReference>
<dbReference type="SUPFAM" id="SSF50249">
    <property type="entry name" value="Nucleic acid-binding proteins"/>
    <property type="match status" value="1"/>
</dbReference>
<dbReference type="Proteomes" id="UP001622612">
    <property type="component" value="Chromosome"/>
</dbReference>
<dbReference type="InterPro" id="IPR000424">
    <property type="entry name" value="Primosome_PriB/ssb"/>
</dbReference>
<proteinExistence type="predicted"/>
<dbReference type="NCBIfam" id="TIGR00621">
    <property type="entry name" value="ssb"/>
    <property type="match status" value="1"/>
</dbReference>
<evidence type="ECO:0000256" key="4">
    <source>
        <dbReference type="SAM" id="MobiDB-lite"/>
    </source>
</evidence>
<feature type="region of interest" description="Disordered" evidence="4">
    <location>
        <begin position="106"/>
        <end position="148"/>
    </location>
</feature>
<feature type="compositionally biased region" description="Acidic residues" evidence="4">
    <location>
        <begin position="138"/>
        <end position="148"/>
    </location>
</feature>
<evidence type="ECO:0000313" key="6">
    <source>
        <dbReference type="Proteomes" id="UP001622612"/>
    </source>
</evidence>
<evidence type="ECO:0000256" key="1">
    <source>
        <dbReference type="ARBA" id="ARBA00023125"/>
    </source>
</evidence>
<keyword evidence="6" id="KW-1185">Reference proteome</keyword>
<organism evidence="5 6">
    <name type="scientific">Metamycoplasma faucium</name>
    <dbReference type="NCBI Taxonomy" id="56142"/>
    <lineage>
        <taxon>Bacteria</taxon>
        <taxon>Bacillati</taxon>
        <taxon>Mycoplasmatota</taxon>
        <taxon>Mycoplasmoidales</taxon>
        <taxon>Metamycoplasmataceae</taxon>
        <taxon>Metamycoplasma</taxon>
    </lineage>
</organism>